<protein>
    <submittedName>
        <fullName evidence="2">Uncharacterized protein</fullName>
    </submittedName>
</protein>
<keyword evidence="3" id="KW-1185">Reference proteome</keyword>
<dbReference type="AlphaFoldDB" id="A0A6A6F2H9"/>
<proteinExistence type="predicted"/>
<gene>
    <name evidence="2" type="ORF">CERZMDRAFT_101849</name>
</gene>
<reference evidence="2" key="1">
    <citation type="journal article" date="2020" name="Stud. Mycol.">
        <title>101 Dothideomycetes genomes: a test case for predicting lifestyles and emergence of pathogens.</title>
        <authorList>
            <person name="Haridas S."/>
            <person name="Albert R."/>
            <person name="Binder M."/>
            <person name="Bloem J."/>
            <person name="Labutti K."/>
            <person name="Salamov A."/>
            <person name="Andreopoulos B."/>
            <person name="Baker S."/>
            <person name="Barry K."/>
            <person name="Bills G."/>
            <person name="Bluhm B."/>
            <person name="Cannon C."/>
            <person name="Castanera R."/>
            <person name="Culley D."/>
            <person name="Daum C."/>
            <person name="Ezra D."/>
            <person name="Gonzalez J."/>
            <person name="Henrissat B."/>
            <person name="Kuo A."/>
            <person name="Liang C."/>
            <person name="Lipzen A."/>
            <person name="Lutzoni F."/>
            <person name="Magnuson J."/>
            <person name="Mondo S."/>
            <person name="Nolan M."/>
            <person name="Ohm R."/>
            <person name="Pangilinan J."/>
            <person name="Park H.-J."/>
            <person name="Ramirez L."/>
            <person name="Alfaro M."/>
            <person name="Sun H."/>
            <person name="Tritt A."/>
            <person name="Yoshinaga Y."/>
            <person name="Zwiers L.-H."/>
            <person name="Turgeon B."/>
            <person name="Goodwin S."/>
            <person name="Spatafora J."/>
            <person name="Crous P."/>
            <person name="Grigoriev I."/>
        </authorList>
    </citation>
    <scope>NUCLEOTIDE SEQUENCE</scope>
    <source>
        <strain evidence="2">SCOH1-5</strain>
    </source>
</reference>
<evidence type="ECO:0000256" key="1">
    <source>
        <dbReference type="SAM" id="MobiDB-lite"/>
    </source>
</evidence>
<dbReference type="Proteomes" id="UP000799539">
    <property type="component" value="Unassembled WGS sequence"/>
</dbReference>
<sequence>MTFDLPHAAQPPQRKMAPEPTHDYLEREEMAKKLNIDIGDLLERGFMFSPGTSNGSIGDVNGSHPEEKSLPPISTNTHRRDDRYNSYGATSEADPTMNVPSNTGWHFCTEYDRLHALHVASQCGESLQTATGVYEWRRRTVSDSSPLSARPTQPDVTRGIRIVYFQDRAPGKCRGLREDES</sequence>
<organism evidence="2 3">
    <name type="scientific">Cercospora zeae-maydis SCOH1-5</name>
    <dbReference type="NCBI Taxonomy" id="717836"/>
    <lineage>
        <taxon>Eukaryota</taxon>
        <taxon>Fungi</taxon>
        <taxon>Dikarya</taxon>
        <taxon>Ascomycota</taxon>
        <taxon>Pezizomycotina</taxon>
        <taxon>Dothideomycetes</taxon>
        <taxon>Dothideomycetidae</taxon>
        <taxon>Mycosphaerellales</taxon>
        <taxon>Mycosphaerellaceae</taxon>
        <taxon>Cercospora</taxon>
    </lineage>
</organism>
<name>A0A6A6F2H9_9PEZI</name>
<accession>A0A6A6F2H9</accession>
<evidence type="ECO:0000313" key="3">
    <source>
        <dbReference type="Proteomes" id="UP000799539"/>
    </source>
</evidence>
<feature type="region of interest" description="Disordered" evidence="1">
    <location>
        <begin position="53"/>
        <end position="97"/>
    </location>
</feature>
<feature type="region of interest" description="Disordered" evidence="1">
    <location>
        <begin position="1"/>
        <end position="20"/>
    </location>
</feature>
<dbReference type="EMBL" id="ML992698">
    <property type="protein sequence ID" value="KAF2208002.1"/>
    <property type="molecule type" value="Genomic_DNA"/>
</dbReference>
<evidence type="ECO:0000313" key="2">
    <source>
        <dbReference type="EMBL" id="KAF2208002.1"/>
    </source>
</evidence>